<proteinExistence type="predicted"/>
<dbReference type="AlphaFoldDB" id="A0A9K3KVQ1"/>
<keyword evidence="2" id="KW-1185">Reference proteome</keyword>
<reference evidence="1" key="2">
    <citation type="submission" date="2021-04" db="EMBL/GenBank/DDBJ databases">
        <authorList>
            <person name="Podell S."/>
        </authorList>
    </citation>
    <scope>NUCLEOTIDE SEQUENCE</scope>
    <source>
        <strain evidence="1">Hildebrandi</strain>
    </source>
</reference>
<reference evidence="1" key="1">
    <citation type="journal article" date="2021" name="Sci. Rep.">
        <title>Diploid genomic architecture of Nitzschia inconspicua, an elite biomass production diatom.</title>
        <authorList>
            <person name="Oliver A."/>
            <person name="Podell S."/>
            <person name="Pinowska A."/>
            <person name="Traller J.C."/>
            <person name="Smith S.R."/>
            <person name="McClure R."/>
            <person name="Beliaev A."/>
            <person name="Bohutskyi P."/>
            <person name="Hill E.A."/>
            <person name="Rabines A."/>
            <person name="Zheng H."/>
            <person name="Allen L.Z."/>
            <person name="Kuo A."/>
            <person name="Grigoriev I.V."/>
            <person name="Allen A.E."/>
            <person name="Hazlebeck D."/>
            <person name="Allen E.E."/>
        </authorList>
    </citation>
    <scope>NUCLEOTIDE SEQUENCE</scope>
    <source>
        <strain evidence="1">Hildebrandi</strain>
    </source>
</reference>
<name>A0A9K3KVQ1_9STRA</name>
<dbReference type="Proteomes" id="UP000693970">
    <property type="component" value="Unassembled WGS sequence"/>
</dbReference>
<dbReference type="EMBL" id="JAGRRH010000018">
    <property type="protein sequence ID" value="KAG7350717.1"/>
    <property type="molecule type" value="Genomic_DNA"/>
</dbReference>
<accession>A0A9K3KVQ1</accession>
<comment type="caution">
    <text evidence="1">The sequence shown here is derived from an EMBL/GenBank/DDBJ whole genome shotgun (WGS) entry which is preliminary data.</text>
</comment>
<gene>
    <name evidence="1" type="ORF">IV203_010077</name>
</gene>
<evidence type="ECO:0000313" key="2">
    <source>
        <dbReference type="Proteomes" id="UP000693970"/>
    </source>
</evidence>
<evidence type="ECO:0000313" key="1">
    <source>
        <dbReference type="EMBL" id="KAG7350717.1"/>
    </source>
</evidence>
<organism evidence="1 2">
    <name type="scientific">Nitzschia inconspicua</name>
    <dbReference type="NCBI Taxonomy" id="303405"/>
    <lineage>
        <taxon>Eukaryota</taxon>
        <taxon>Sar</taxon>
        <taxon>Stramenopiles</taxon>
        <taxon>Ochrophyta</taxon>
        <taxon>Bacillariophyta</taxon>
        <taxon>Bacillariophyceae</taxon>
        <taxon>Bacillariophycidae</taxon>
        <taxon>Bacillariales</taxon>
        <taxon>Bacillariaceae</taxon>
        <taxon>Nitzschia</taxon>
    </lineage>
</organism>
<protein>
    <submittedName>
        <fullName evidence="1">Uncharacterized protein</fullName>
    </submittedName>
</protein>
<sequence>MLRRRTKPLVAANGPLWIAEDLFRDDRALLVDDDAVAPLSGDNQLSTALVDYLLQRSLQPTDLQDTTLVGSANSLHFFNQVNAKIATASSDPNVAKSVENIFGRGVLITRTTNLSSSLPSALTTILLS</sequence>